<dbReference type="AlphaFoldDB" id="A0A9W7W188"/>
<proteinExistence type="predicted"/>
<protein>
    <submittedName>
        <fullName evidence="2">Uncharacterized protein</fullName>
    </submittedName>
</protein>
<dbReference type="EMBL" id="RIBY02001978">
    <property type="protein sequence ID" value="KAH9826567.1"/>
    <property type="molecule type" value="Genomic_DNA"/>
</dbReference>
<reference evidence="2 3" key="2">
    <citation type="journal article" date="2021" name="Curr. Genet.">
        <title>Genetic response to nitrogen starvation in the aggressive Eucalyptus foliar pathogen Teratosphaeria destructans.</title>
        <authorList>
            <person name="Havenga M."/>
            <person name="Wingfield B.D."/>
            <person name="Wingfield M.J."/>
            <person name="Dreyer L.L."/>
            <person name="Roets F."/>
            <person name="Aylward J."/>
        </authorList>
    </citation>
    <scope>NUCLEOTIDE SEQUENCE [LARGE SCALE GENOMIC DNA]</scope>
    <source>
        <strain evidence="2">CMW44962</strain>
    </source>
</reference>
<name>A0A9W7W188_9PEZI</name>
<dbReference type="Proteomes" id="UP001138500">
    <property type="component" value="Unassembled WGS sequence"/>
</dbReference>
<reference evidence="2 3" key="1">
    <citation type="journal article" date="2018" name="IMA Fungus">
        <title>IMA Genome-F 10: Nine draft genome sequences of Claviceps purpurea s.lat., including C. arundinis, C. humidiphila, and C. cf. spartinae, pseudomolecules for the pitch canker pathogen Fusarium circinatum, draft genome of Davidsoniella eucalypti, Grosmannia galeiformis, Quambalaria eucalypti, and Teratosphaeria destructans.</title>
        <authorList>
            <person name="Wingfield B.D."/>
            <person name="Liu M."/>
            <person name="Nguyen H.D."/>
            <person name="Lane F.A."/>
            <person name="Morgan S.W."/>
            <person name="De Vos L."/>
            <person name="Wilken P.M."/>
            <person name="Duong T.A."/>
            <person name="Aylward J."/>
            <person name="Coetzee M.P."/>
            <person name="Dadej K."/>
            <person name="De Beer Z.W."/>
            <person name="Findlay W."/>
            <person name="Havenga M."/>
            <person name="Kolarik M."/>
            <person name="Menzies J.G."/>
            <person name="Naidoo K."/>
            <person name="Pochopski O."/>
            <person name="Shoukouhi P."/>
            <person name="Santana Q.C."/>
            <person name="Seifert K.A."/>
            <person name="Soal N."/>
            <person name="Steenkamp E.T."/>
            <person name="Tatham C.T."/>
            <person name="van der Nest M.A."/>
            <person name="Wingfield M.J."/>
        </authorList>
    </citation>
    <scope>NUCLEOTIDE SEQUENCE [LARGE SCALE GENOMIC DNA]</scope>
    <source>
        <strain evidence="2">CMW44962</strain>
    </source>
</reference>
<feature type="region of interest" description="Disordered" evidence="1">
    <location>
        <begin position="56"/>
        <end position="93"/>
    </location>
</feature>
<evidence type="ECO:0000256" key="1">
    <source>
        <dbReference type="SAM" id="MobiDB-lite"/>
    </source>
</evidence>
<comment type="caution">
    <text evidence="2">The sequence shown here is derived from an EMBL/GenBank/DDBJ whole genome shotgun (WGS) entry which is preliminary data.</text>
</comment>
<sequence>MPTQLRAWPRIAPPTGVPTRTPRAQKNVLVPRRPPTMRRSLVMLTTVVGWSERKAPLKQPYSRAQMIRPGRESPTAIQAKPRRPATAVQRVRT</sequence>
<feature type="region of interest" description="Disordered" evidence="1">
    <location>
        <begin position="1"/>
        <end position="24"/>
    </location>
</feature>
<keyword evidence="3" id="KW-1185">Reference proteome</keyword>
<organism evidence="2 3">
    <name type="scientific">Teratosphaeria destructans</name>
    <dbReference type="NCBI Taxonomy" id="418781"/>
    <lineage>
        <taxon>Eukaryota</taxon>
        <taxon>Fungi</taxon>
        <taxon>Dikarya</taxon>
        <taxon>Ascomycota</taxon>
        <taxon>Pezizomycotina</taxon>
        <taxon>Dothideomycetes</taxon>
        <taxon>Dothideomycetidae</taxon>
        <taxon>Mycosphaerellales</taxon>
        <taxon>Teratosphaeriaceae</taxon>
        <taxon>Teratosphaeria</taxon>
    </lineage>
</organism>
<gene>
    <name evidence="2" type="ORF">Tdes44962_MAKER00531</name>
</gene>
<evidence type="ECO:0000313" key="2">
    <source>
        <dbReference type="EMBL" id="KAH9826567.1"/>
    </source>
</evidence>
<evidence type="ECO:0000313" key="3">
    <source>
        <dbReference type="Proteomes" id="UP001138500"/>
    </source>
</evidence>
<accession>A0A9W7W188</accession>